<gene>
    <name evidence="1" type="ORF">EVAR_81437_1</name>
</gene>
<proteinExistence type="predicted"/>
<evidence type="ECO:0000313" key="2">
    <source>
        <dbReference type="Proteomes" id="UP000299102"/>
    </source>
</evidence>
<organism evidence="1 2">
    <name type="scientific">Eumeta variegata</name>
    <name type="common">Bagworm moth</name>
    <name type="synonym">Eumeta japonica</name>
    <dbReference type="NCBI Taxonomy" id="151549"/>
    <lineage>
        <taxon>Eukaryota</taxon>
        <taxon>Metazoa</taxon>
        <taxon>Ecdysozoa</taxon>
        <taxon>Arthropoda</taxon>
        <taxon>Hexapoda</taxon>
        <taxon>Insecta</taxon>
        <taxon>Pterygota</taxon>
        <taxon>Neoptera</taxon>
        <taxon>Endopterygota</taxon>
        <taxon>Lepidoptera</taxon>
        <taxon>Glossata</taxon>
        <taxon>Ditrysia</taxon>
        <taxon>Tineoidea</taxon>
        <taxon>Psychidae</taxon>
        <taxon>Oiketicinae</taxon>
        <taxon>Eumeta</taxon>
    </lineage>
</organism>
<dbReference type="AlphaFoldDB" id="A0A4C1VXW8"/>
<comment type="caution">
    <text evidence="1">The sequence shown here is derived from an EMBL/GenBank/DDBJ whole genome shotgun (WGS) entry which is preliminary data.</text>
</comment>
<evidence type="ECO:0000313" key="1">
    <source>
        <dbReference type="EMBL" id="GBP44116.1"/>
    </source>
</evidence>
<protein>
    <submittedName>
        <fullName evidence="1">Uncharacterized protein</fullName>
    </submittedName>
</protein>
<accession>A0A4C1VXW8</accession>
<reference evidence="1 2" key="1">
    <citation type="journal article" date="2019" name="Commun. Biol.">
        <title>The bagworm genome reveals a unique fibroin gene that provides high tensile strength.</title>
        <authorList>
            <person name="Kono N."/>
            <person name="Nakamura H."/>
            <person name="Ohtoshi R."/>
            <person name="Tomita M."/>
            <person name="Numata K."/>
            <person name="Arakawa K."/>
        </authorList>
    </citation>
    <scope>NUCLEOTIDE SEQUENCE [LARGE SCALE GENOMIC DNA]</scope>
</reference>
<dbReference type="EMBL" id="BGZK01000447">
    <property type="protein sequence ID" value="GBP44116.1"/>
    <property type="molecule type" value="Genomic_DNA"/>
</dbReference>
<dbReference type="Proteomes" id="UP000299102">
    <property type="component" value="Unassembled WGS sequence"/>
</dbReference>
<sequence>MLRARRRRASNYDYREVKPYTISKSSAGTEDGGLRCRVTTQSAVTFACTRAEIMRMHRDARLCEEMYSVLAKDIRWLDIEGRPTIRDARRCVLLRGKS</sequence>
<name>A0A4C1VXW8_EUMVA</name>
<keyword evidence="2" id="KW-1185">Reference proteome</keyword>